<dbReference type="InterPro" id="IPR001353">
    <property type="entry name" value="Proteasome_sua/b"/>
</dbReference>
<dbReference type="PANTHER" id="PTHR32194">
    <property type="entry name" value="METALLOPROTEASE TLDD"/>
    <property type="match status" value="1"/>
</dbReference>
<dbReference type="InterPro" id="IPR035206">
    <property type="entry name" value="Proteasome_beta2"/>
</dbReference>
<dbReference type="PROSITE" id="PS00854">
    <property type="entry name" value="PROTEASOME_BETA_1"/>
    <property type="match status" value="1"/>
</dbReference>
<dbReference type="GO" id="GO:0005839">
    <property type="term" value="C:proteasome core complex"/>
    <property type="evidence" value="ECO:0007669"/>
    <property type="project" value="InterPro"/>
</dbReference>
<evidence type="ECO:0000256" key="4">
    <source>
        <dbReference type="ARBA" id="ARBA00023242"/>
    </source>
</evidence>
<keyword evidence="3 8" id="KW-0647">Proteasome</keyword>
<keyword evidence="4 8" id="KW-0539">Nucleus</keyword>
<dbReference type="InterPro" id="IPR023333">
    <property type="entry name" value="Proteasome_suB-type"/>
</dbReference>
<comment type="subunit">
    <text evidence="8">Component of the proteasome complex.</text>
</comment>
<comment type="subcellular location">
    <subcellularLocation>
        <location evidence="8">Cytoplasm</location>
    </subcellularLocation>
    <subcellularLocation>
        <location evidence="8">Nucleus</location>
    </subcellularLocation>
</comment>
<dbReference type="AlphaFoldDB" id="A0A481SUL9"/>
<dbReference type="InterPro" id="IPR029055">
    <property type="entry name" value="Ntn_hydrolases_N"/>
</dbReference>
<name>A0A481SUL9_9INSE</name>
<evidence type="ECO:0000313" key="9">
    <source>
        <dbReference type="EMBL" id="QBH72695.1"/>
    </source>
</evidence>
<evidence type="ECO:0000256" key="6">
    <source>
        <dbReference type="ARBA" id="ARBA00026071"/>
    </source>
</evidence>
<sequence>MECLIGIAFNDYVLIAADMSNFQSVLVMKSDEKKLYKLSNKIAMAVSGESGDTTQFAEYIAKNVQLYKMRNGYELSPHAAATFTRRNMAEYLRSRTPYMVNLLIAGYDDQTGPELYFLDYLASMVKVPYASHGYGGFFSRSIMDRYYRKDLPYEEGYKVLQRCVQDVHKRLIINLPNFQVQKIDKEGITECPAITVQSLQSHVAPKQEGNTFNYIECD</sequence>
<organism evidence="9">
    <name type="scientific">Nicoletia phytophila</name>
    <dbReference type="NCBI Taxonomy" id="1350298"/>
    <lineage>
        <taxon>Eukaryota</taxon>
        <taxon>Metazoa</taxon>
        <taxon>Ecdysozoa</taxon>
        <taxon>Arthropoda</taxon>
        <taxon>Hexapoda</taxon>
        <taxon>Insecta</taxon>
        <taxon>Zygentoma</taxon>
        <taxon>Nicoletiidae</taxon>
        <taxon>Nicoletia</taxon>
    </lineage>
</organism>
<dbReference type="PROSITE" id="PS51476">
    <property type="entry name" value="PROTEASOME_BETA_2"/>
    <property type="match status" value="1"/>
</dbReference>
<evidence type="ECO:0000256" key="7">
    <source>
        <dbReference type="ARBA" id="ARBA00049625"/>
    </source>
</evidence>
<dbReference type="Pfam" id="PF00227">
    <property type="entry name" value="Proteasome"/>
    <property type="match status" value="1"/>
</dbReference>
<dbReference type="GO" id="GO:0005634">
    <property type="term" value="C:nucleus"/>
    <property type="evidence" value="ECO:0007669"/>
    <property type="project" value="UniProtKB-SubCell"/>
</dbReference>
<dbReference type="Gene3D" id="3.60.20.10">
    <property type="entry name" value="Glutamine Phosphoribosylpyrophosphate, subunit 1, domain 1"/>
    <property type="match status" value="1"/>
</dbReference>
<evidence type="ECO:0000256" key="3">
    <source>
        <dbReference type="ARBA" id="ARBA00022942"/>
    </source>
</evidence>
<reference evidence="9" key="1">
    <citation type="journal article" date="2019" name="Sci. Rep.">
        <title>No signal of deleterious mutation accumulation in conserved gene sequences of extant asexual hexapods.</title>
        <authorList>
            <person name="Brandt A."/>
            <person name="Bast J."/>
            <person name="Scheu S."/>
            <person name="Meusemann K."/>
            <person name="Donath A."/>
            <person name="Schuette K."/>
            <person name="Machida R."/>
            <person name="Kraaijeveld K."/>
        </authorList>
    </citation>
    <scope>NUCLEOTIDE SEQUENCE</scope>
    <source>
        <strain evidence="9">OG10011</strain>
    </source>
</reference>
<accession>A0A481SUL9</accession>
<comment type="function">
    <text evidence="8">Component of the proteasome, a multicatalytic proteinase complex which is characterized by its ability to cleave peptides with Arg, Phe, Tyr, Leu, and Glu adjacent to the leaving group at neutral or slightly basic pH. The proteasome has an ATP-dependent proteolytic activity.</text>
</comment>
<keyword evidence="2 8" id="KW-0963">Cytoplasm</keyword>
<dbReference type="InterPro" id="IPR016050">
    <property type="entry name" value="Proteasome_bsu_CS"/>
</dbReference>
<comment type="similarity">
    <text evidence="8">Belongs to the peptidase T1B family.</text>
</comment>
<dbReference type="CDD" id="cd03758">
    <property type="entry name" value="proteasome_beta_type_2"/>
    <property type="match status" value="1"/>
</dbReference>
<comment type="subunit">
    <text evidence="6">The 26S proteasome consists of a 20S proteasome core and two 19S regulatory subunits. The 20S proteasome core is composed of 28 subunits that are arranged in four stacked rings, resulting in a barrel-shaped structure. The two end rings are each formed by seven alpha subunits, and the two central rings are each formed by seven beta subunits. The catalytic chamber with the active sites is on the inside of the barrel.</text>
</comment>
<protein>
    <recommendedName>
        <fullName evidence="8">Proteasome subunit beta</fullName>
    </recommendedName>
</protein>
<dbReference type="GO" id="GO:0005737">
    <property type="term" value="C:cytoplasm"/>
    <property type="evidence" value="ECO:0007669"/>
    <property type="project" value="UniProtKB-SubCell"/>
</dbReference>
<evidence type="ECO:0000256" key="1">
    <source>
        <dbReference type="ARBA" id="ARBA00011656"/>
    </source>
</evidence>
<comment type="function">
    <text evidence="5">Non-catalytic component of the proteasome, a multicatalytic proteinase complex which is characterized by its ability to cleave peptides with Arg, Phe, Tyr, Leu, and Glu adjacent to the leaving group at neutral or slightly basic pH. The proteasome has an ATP-dependent proteolytic activity.</text>
</comment>
<dbReference type="FunFam" id="3.60.20.10:FF:000008">
    <property type="entry name" value="Proteasome subunit beta type-4"/>
    <property type="match status" value="1"/>
</dbReference>
<evidence type="ECO:0000256" key="2">
    <source>
        <dbReference type="ARBA" id="ARBA00022490"/>
    </source>
</evidence>
<dbReference type="SUPFAM" id="SSF56235">
    <property type="entry name" value="N-terminal nucleophile aminohydrolases (Ntn hydrolases)"/>
    <property type="match status" value="1"/>
</dbReference>
<evidence type="ECO:0000256" key="5">
    <source>
        <dbReference type="ARBA" id="ARBA00024953"/>
    </source>
</evidence>
<proteinExistence type="evidence at transcript level"/>
<dbReference type="EMBL" id="MH602450">
    <property type="protein sequence ID" value="QBH72695.1"/>
    <property type="molecule type" value="mRNA"/>
</dbReference>
<dbReference type="PANTHER" id="PTHR32194:SF2">
    <property type="entry name" value="PROTEASOME SUBUNIT BETA TYPE-1"/>
    <property type="match status" value="1"/>
</dbReference>
<dbReference type="GO" id="GO:0010498">
    <property type="term" value="P:proteasomal protein catabolic process"/>
    <property type="evidence" value="ECO:0007669"/>
    <property type="project" value="InterPro"/>
</dbReference>
<evidence type="ECO:0000256" key="8">
    <source>
        <dbReference type="RuleBase" id="RU004203"/>
    </source>
</evidence>
<comment type="subunit">
    <text evidence="1">The 26S proteasome consists of a 20S proteasome core and two 19S regulatory subunits. The 20S proteasome core is a barrel-shaped complex made of 28 subunits that are arranged in four stacked rings. The two outer rings are each formed by seven alpha subunits, and the two inner rings are formed by seven beta subunits. The proteolytic activity is exerted by three beta-subunits PSMB5, PSMB6 and PSMB7.</text>
</comment>
<comment type="function">
    <text evidence="7">Non-catalytic component of the 20S core proteasome complex involved in the proteolytic degradation of most intracellular proteins. This complex plays numerous essential roles within the cell by associating with different regulatory particles. Associated with two 19S regulatory particles, forms the 26S proteasome and thus participates in the ATP-dependent degradation of ubiquitinated proteins. The 26S proteasome plays a key role in the maintenance of protein homeostasis by removing misfolded or damaged proteins that could impair cellular functions, and by removing proteins whose functions are no longer required. Associated with the PA200 or PA28, the 20S proteasome mediates ubiquitin-independent protein degradation. This type of proteolysis is required in several pathways including spermatogenesis (20S-PA200 complex) or generation of a subset of MHC class I-presented antigenic peptides (20S-PA28 complex).</text>
</comment>